<name>W7Y5Y3_9BACT</name>
<organism evidence="1 2">
    <name type="scientific">Saccharicrinis fermentans DSM 9555 = JCM 21142</name>
    <dbReference type="NCBI Taxonomy" id="869213"/>
    <lineage>
        <taxon>Bacteria</taxon>
        <taxon>Pseudomonadati</taxon>
        <taxon>Bacteroidota</taxon>
        <taxon>Bacteroidia</taxon>
        <taxon>Marinilabiliales</taxon>
        <taxon>Marinilabiliaceae</taxon>
        <taxon>Saccharicrinis</taxon>
    </lineage>
</organism>
<proteinExistence type="predicted"/>
<accession>W7Y5Y3</accession>
<evidence type="ECO:0000313" key="1">
    <source>
        <dbReference type="EMBL" id="GAF03023.1"/>
    </source>
</evidence>
<dbReference type="RefSeq" id="WP_154665662.1">
    <property type="nucleotide sequence ID" value="NZ_BAMD01000016.1"/>
</dbReference>
<reference evidence="1 2" key="1">
    <citation type="journal article" date="2014" name="Genome Announc.">
        <title>Draft Genome Sequence of Cytophaga fermentans JCM 21142T, a Facultative Anaerobe Isolated from Marine Mud.</title>
        <authorList>
            <person name="Starns D."/>
            <person name="Oshima K."/>
            <person name="Suda W."/>
            <person name="Iino T."/>
            <person name="Yuki M."/>
            <person name="Inoue J."/>
            <person name="Kitamura K."/>
            <person name="Iida T."/>
            <person name="Darby A."/>
            <person name="Hattori M."/>
            <person name="Ohkuma M."/>
        </authorList>
    </citation>
    <scope>NUCLEOTIDE SEQUENCE [LARGE SCALE GENOMIC DNA]</scope>
    <source>
        <strain evidence="1 2">JCM 21142</strain>
    </source>
</reference>
<dbReference type="Pfam" id="PF17642">
    <property type="entry name" value="TssD"/>
    <property type="match status" value="1"/>
</dbReference>
<gene>
    <name evidence="1" type="ORF">JCM21142_41676</name>
</gene>
<dbReference type="Proteomes" id="UP000019402">
    <property type="component" value="Unassembled WGS sequence"/>
</dbReference>
<sequence>MHGHRWFLKMGELSDASVSALNINASELISCDYSFYQGIDEKGQAQTGVKVSDISLTYESLPSQETLN</sequence>
<protein>
    <submittedName>
        <fullName evidence="1">Uncharacterized protein</fullName>
    </submittedName>
</protein>
<evidence type="ECO:0000313" key="2">
    <source>
        <dbReference type="Proteomes" id="UP000019402"/>
    </source>
</evidence>
<dbReference type="AlphaFoldDB" id="W7Y5Y3"/>
<dbReference type="STRING" id="869213.GCA_000517085_02332"/>
<keyword evidence="2" id="KW-1185">Reference proteome</keyword>
<dbReference type="GO" id="GO:0033104">
    <property type="term" value="C:type VI protein secretion system complex"/>
    <property type="evidence" value="ECO:0007669"/>
    <property type="project" value="InterPro"/>
</dbReference>
<dbReference type="EMBL" id="BAMD01000016">
    <property type="protein sequence ID" value="GAF03023.1"/>
    <property type="molecule type" value="Genomic_DNA"/>
</dbReference>
<comment type="caution">
    <text evidence="1">The sequence shown here is derived from an EMBL/GenBank/DDBJ whole genome shotgun (WGS) entry which is preliminary data.</text>
</comment>
<dbReference type="InterPro" id="IPR041408">
    <property type="entry name" value="Hcp_Tssd"/>
</dbReference>